<dbReference type="OrthoDB" id="39175at2759"/>
<name>A0A1Y2CZS5_9FUNG</name>
<evidence type="ECO:0000259" key="2">
    <source>
        <dbReference type="PROSITE" id="PS50048"/>
    </source>
</evidence>
<dbReference type="SMART" id="SM00066">
    <property type="entry name" value="GAL4"/>
    <property type="match status" value="2"/>
</dbReference>
<feature type="compositionally biased region" description="Basic and acidic residues" evidence="1">
    <location>
        <begin position="8"/>
        <end position="20"/>
    </location>
</feature>
<keyword evidence="4" id="KW-1185">Reference proteome</keyword>
<proteinExistence type="predicted"/>
<dbReference type="AlphaFoldDB" id="A0A1Y2CZS5"/>
<dbReference type="GO" id="GO:0000981">
    <property type="term" value="F:DNA-binding transcription factor activity, RNA polymerase II-specific"/>
    <property type="evidence" value="ECO:0007669"/>
    <property type="project" value="InterPro"/>
</dbReference>
<feature type="region of interest" description="Disordered" evidence="1">
    <location>
        <begin position="1"/>
        <end position="24"/>
    </location>
</feature>
<dbReference type="Pfam" id="PF00172">
    <property type="entry name" value="Zn_clus"/>
    <property type="match status" value="2"/>
</dbReference>
<comment type="caution">
    <text evidence="3">The sequence shown here is derived from an EMBL/GenBank/DDBJ whole genome shotgun (WGS) entry which is preliminary data.</text>
</comment>
<dbReference type="PROSITE" id="PS50048">
    <property type="entry name" value="ZN2_CY6_FUNGAL_2"/>
    <property type="match status" value="1"/>
</dbReference>
<dbReference type="Gene3D" id="4.10.240.10">
    <property type="entry name" value="Zn(2)-C6 fungal-type DNA-binding domain"/>
    <property type="match status" value="2"/>
</dbReference>
<reference evidence="3 4" key="1">
    <citation type="submission" date="2016-07" db="EMBL/GenBank/DDBJ databases">
        <title>Pervasive Adenine N6-methylation of Active Genes in Fungi.</title>
        <authorList>
            <consortium name="DOE Joint Genome Institute"/>
            <person name="Mondo S.J."/>
            <person name="Dannebaum R.O."/>
            <person name="Kuo R.C."/>
            <person name="Labutti K."/>
            <person name="Haridas S."/>
            <person name="Kuo A."/>
            <person name="Salamov A."/>
            <person name="Ahrendt S.R."/>
            <person name="Lipzen A."/>
            <person name="Sullivan W."/>
            <person name="Andreopoulos W.B."/>
            <person name="Clum A."/>
            <person name="Lindquist E."/>
            <person name="Daum C."/>
            <person name="Ramamoorthy G.K."/>
            <person name="Gryganskyi A."/>
            <person name="Culley D."/>
            <person name="Magnuson J.K."/>
            <person name="James T.Y."/>
            <person name="O'Malley M.A."/>
            <person name="Stajich J.E."/>
            <person name="Spatafora J.W."/>
            <person name="Visel A."/>
            <person name="Grigoriev I.V."/>
        </authorList>
    </citation>
    <scope>NUCLEOTIDE SEQUENCE [LARGE SCALE GENOMIC DNA]</scope>
    <source>
        <strain evidence="3 4">JEL800</strain>
    </source>
</reference>
<accession>A0A1Y2CZS5</accession>
<dbReference type="InterPro" id="IPR001138">
    <property type="entry name" value="Zn2Cys6_DnaBD"/>
</dbReference>
<dbReference type="GO" id="GO:0008270">
    <property type="term" value="F:zinc ion binding"/>
    <property type="evidence" value="ECO:0007669"/>
    <property type="project" value="InterPro"/>
</dbReference>
<dbReference type="EMBL" id="MCGO01000003">
    <property type="protein sequence ID" value="ORY52457.1"/>
    <property type="molecule type" value="Genomic_DNA"/>
</dbReference>
<evidence type="ECO:0000313" key="3">
    <source>
        <dbReference type="EMBL" id="ORY52457.1"/>
    </source>
</evidence>
<dbReference type="Proteomes" id="UP000193642">
    <property type="component" value="Unassembled WGS sequence"/>
</dbReference>
<dbReference type="SUPFAM" id="SSF57701">
    <property type="entry name" value="Zn2/Cys6 DNA-binding domain"/>
    <property type="match status" value="2"/>
</dbReference>
<gene>
    <name evidence="3" type="ORF">BCR33DRAFT_318267</name>
</gene>
<dbReference type="CDD" id="cd00067">
    <property type="entry name" value="GAL4"/>
    <property type="match status" value="1"/>
</dbReference>
<protein>
    <recommendedName>
        <fullName evidence="2">Zn(2)-C6 fungal-type domain-containing protein</fullName>
    </recommendedName>
</protein>
<evidence type="ECO:0000313" key="4">
    <source>
        <dbReference type="Proteomes" id="UP000193642"/>
    </source>
</evidence>
<organism evidence="3 4">
    <name type="scientific">Rhizoclosmatium globosum</name>
    <dbReference type="NCBI Taxonomy" id="329046"/>
    <lineage>
        <taxon>Eukaryota</taxon>
        <taxon>Fungi</taxon>
        <taxon>Fungi incertae sedis</taxon>
        <taxon>Chytridiomycota</taxon>
        <taxon>Chytridiomycota incertae sedis</taxon>
        <taxon>Chytridiomycetes</taxon>
        <taxon>Chytridiales</taxon>
        <taxon>Chytriomycetaceae</taxon>
        <taxon>Rhizoclosmatium</taxon>
    </lineage>
</organism>
<sequence>MTGDDEAEAKHVHCQGRENQNRFLEVGPPDQFSTARSPVSLSVSPAPLDTIDARSPLLSASSAVHLSRRPVPCIHCKIIRRRCDLVKPHCGRCIERGLECSWTSQTLEPLDRPPKLSPKPSLLEPPNVMSIASLIDDSDIPSIPVVTVSFGETMNQDNLSMNSCTGCRTLKRKCSRMIPECGQCKSRGVPSISAVATTAPTRSIQSHQLYQNLKILNLVEVVATKRNDVMENDHLVGIVCDGMLSVNMWPQDQELIFGGSRENLLYARLWSCIVLVVKRVSKVLEAFRCTFLFFLLRNINQELLVSSDTI</sequence>
<evidence type="ECO:0000256" key="1">
    <source>
        <dbReference type="SAM" id="MobiDB-lite"/>
    </source>
</evidence>
<dbReference type="InterPro" id="IPR036864">
    <property type="entry name" value="Zn2-C6_fun-type_DNA-bd_sf"/>
</dbReference>
<feature type="domain" description="Zn(2)-C6 fungal-type" evidence="2">
    <location>
        <begin position="72"/>
        <end position="102"/>
    </location>
</feature>